<reference evidence="6" key="1">
    <citation type="submission" date="2015-01" db="EMBL/GenBank/DDBJ databases">
        <title>EvidentialGene: Evidence-directed Construction of Complete mRNA Transcriptomes without Genomes.</title>
        <authorList>
            <person name="Gilbert D.G."/>
        </authorList>
    </citation>
    <scope>NUCLEOTIDE SEQUENCE</scope>
</reference>
<dbReference type="Proteomes" id="UP000265000">
    <property type="component" value="Unplaced"/>
</dbReference>
<feature type="compositionally biased region" description="Polar residues" evidence="4">
    <location>
        <begin position="532"/>
        <end position="542"/>
    </location>
</feature>
<evidence type="ECO:0000259" key="5">
    <source>
        <dbReference type="PROSITE" id="PS50235"/>
    </source>
</evidence>
<evidence type="ECO:0000256" key="2">
    <source>
        <dbReference type="ARBA" id="ARBA00022786"/>
    </source>
</evidence>
<dbReference type="GO" id="GO:0010996">
    <property type="term" value="P:response to auditory stimulus"/>
    <property type="evidence" value="ECO:0007669"/>
    <property type="project" value="TreeGrafter"/>
</dbReference>
<feature type="compositionally biased region" description="Basic and acidic residues" evidence="4">
    <location>
        <begin position="454"/>
        <end position="479"/>
    </location>
</feature>
<feature type="compositionally biased region" description="Basic and acidic residues" evidence="4">
    <location>
        <begin position="662"/>
        <end position="677"/>
    </location>
</feature>
<name>A0A146WU68_FUNHE</name>
<dbReference type="SUPFAM" id="SSF54001">
    <property type="entry name" value="Cysteine proteinases"/>
    <property type="match status" value="1"/>
</dbReference>
<feature type="compositionally biased region" description="Basic residues" evidence="4">
    <location>
        <begin position="954"/>
        <end position="963"/>
    </location>
</feature>
<dbReference type="GeneID" id="105927924"/>
<feature type="region of interest" description="Disordered" evidence="4">
    <location>
        <begin position="788"/>
        <end position="868"/>
    </location>
</feature>
<dbReference type="EMBL" id="GCES01052865">
    <property type="protein sequence ID" value="JAR33458.1"/>
    <property type="molecule type" value="Transcribed_RNA"/>
</dbReference>
<dbReference type="PANTHER" id="PTHR22975:SF6">
    <property type="entry name" value="INACTIVE UBIQUITIN CARBOXYL-TERMINAL HYDROLASE 53"/>
    <property type="match status" value="1"/>
</dbReference>
<feature type="compositionally biased region" description="Polar residues" evidence="4">
    <location>
        <begin position="406"/>
        <end position="419"/>
    </location>
</feature>
<feature type="compositionally biased region" description="Polar residues" evidence="4">
    <location>
        <begin position="349"/>
        <end position="360"/>
    </location>
</feature>
<evidence type="ECO:0000313" key="7">
    <source>
        <dbReference type="Ensembl" id="ENSFHEP00000020170.1"/>
    </source>
</evidence>
<dbReference type="GO" id="GO:0004843">
    <property type="term" value="F:cysteine-type deubiquitinase activity"/>
    <property type="evidence" value="ECO:0007669"/>
    <property type="project" value="InterPro"/>
</dbReference>
<organism evidence="6">
    <name type="scientific">Fundulus heteroclitus</name>
    <name type="common">Killifish</name>
    <name type="synonym">Mummichog</name>
    <dbReference type="NCBI Taxonomy" id="8078"/>
    <lineage>
        <taxon>Eukaryota</taxon>
        <taxon>Metazoa</taxon>
        <taxon>Chordata</taxon>
        <taxon>Craniata</taxon>
        <taxon>Vertebrata</taxon>
        <taxon>Euteleostomi</taxon>
        <taxon>Actinopterygii</taxon>
        <taxon>Neopterygii</taxon>
        <taxon>Teleostei</taxon>
        <taxon>Neoteleostei</taxon>
        <taxon>Acanthomorphata</taxon>
        <taxon>Ovalentaria</taxon>
        <taxon>Atherinomorphae</taxon>
        <taxon>Cyprinodontiformes</taxon>
        <taxon>Fundulidae</taxon>
        <taxon>Fundulus</taxon>
    </lineage>
</organism>
<feature type="region of interest" description="Disordered" evidence="4">
    <location>
        <begin position="349"/>
        <end position="720"/>
    </location>
</feature>
<dbReference type="AlphaFoldDB" id="A0A146WU68"/>
<dbReference type="CDD" id="cd02257">
    <property type="entry name" value="Peptidase_C19"/>
    <property type="match status" value="1"/>
</dbReference>
<feature type="compositionally biased region" description="Basic and acidic residues" evidence="4">
    <location>
        <begin position="383"/>
        <end position="400"/>
    </location>
</feature>
<evidence type="ECO:0000256" key="4">
    <source>
        <dbReference type="SAM" id="MobiDB-lite"/>
    </source>
</evidence>
<dbReference type="InterPro" id="IPR028889">
    <property type="entry name" value="USP"/>
</dbReference>
<evidence type="ECO:0000256" key="1">
    <source>
        <dbReference type="ARBA" id="ARBA00009085"/>
    </source>
</evidence>
<dbReference type="GO" id="GO:0005911">
    <property type="term" value="C:cell-cell junction"/>
    <property type="evidence" value="ECO:0007669"/>
    <property type="project" value="TreeGrafter"/>
</dbReference>
<dbReference type="InterPro" id="IPR052398">
    <property type="entry name" value="Ubiquitin_hydrolase_53/54"/>
</dbReference>
<feature type="compositionally biased region" description="Basic and acidic residues" evidence="4">
    <location>
        <begin position="684"/>
        <end position="693"/>
    </location>
</feature>
<dbReference type="GO" id="GO:0007605">
    <property type="term" value="P:sensory perception of sound"/>
    <property type="evidence" value="ECO:0007669"/>
    <property type="project" value="TreeGrafter"/>
</dbReference>
<protein>
    <submittedName>
        <fullName evidence="6">Inactive ubiquitin carboxyl-terminal hydrolase 53</fullName>
    </submittedName>
    <submittedName>
        <fullName evidence="7">Ubiquitin specific peptidase 53</fullName>
    </submittedName>
</protein>
<dbReference type="InterPro" id="IPR038765">
    <property type="entry name" value="Papain-like_cys_pep_sf"/>
</dbReference>
<accession>A0A146WU68</accession>
<feature type="region of interest" description="Disordered" evidence="4">
    <location>
        <begin position="954"/>
        <end position="1001"/>
    </location>
</feature>
<dbReference type="GeneTree" id="ENSGT00940000156337"/>
<evidence type="ECO:0000313" key="8">
    <source>
        <dbReference type="Proteomes" id="UP000265000"/>
    </source>
</evidence>
<feature type="region of interest" description="Disordered" evidence="4">
    <location>
        <begin position="884"/>
        <end position="937"/>
    </location>
</feature>
<evidence type="ECO:0000313" key="6">
    <source>
        <dbReference type="EMBL" id="JAR33458.1"/>
    </source>
</evidence>
<dbReference type="FunFam" id="3.90.70.10:FF:000041">
    <property type="entry name" value="Inactive ubiquitin carboxyl-terminal hydrolase 53"/>
    <property type="match status" value="1"/>
</dbReference>
<feature type="compositionally biased region" description="Basic and acidic residues" evidence="4">
    <location>
        <begin position="620"/>
        <end position="640"/>
    </location>
</feature>
<feature type="domain" description="USP" evidence="5">
    <location>
        <begin position="30"/>
        <end position="343"/>
    </location>
</feature>
<feature type="compositionally biased region" description="Basic and acidic residues" evidence="4">
    <location>
        <begin position="507"/>
        <end position="525"/>
    </location>
</feature>
<keyword evidence="2" id="KW-0833">Ubl conjugation pathway</keyword>
<dbReference type="Pfam" id="PF00443">
    <property type="entry name" value="UCH"/>
    <property type="match status" value="1"/>
</dbReference>
<comment type="similarity">
    <text evidence="1">Belongs to the peptidase C19 family.</text>
</comment>
<dbReference type="GO" id="GO:0016579">
    <property type="term" value="P:protein deubiquitination"/>
    <property type="evidence" value="ECO:0007669"/>
    <property type="project" value="InterPro"/>
</dbReference>
<feature type="compositionally biased region" description="Low complexity" evidence="4">
    <location>
        <begin position="888"/>
        <end position="898"/>
    </location>
</feature>
<proteinExistence type="inferred from homology"/>
<reference evidence="7" key="2">
    <citation type="submission" date="2025-05" db="UniProtKB">
        <authorList>
            <consortium name="Ensembl"/>
        </authorList>
    </citation>
    <scope>IDENTIFICATION</scope>
</reference>
<keyword evidence="3 6" id="KW-0378">Hydrolase</keyword>
<evidence type="ECO:0000256" key="3">
    <source>
        <dbReference type="ARBA" id="ARBA00022801"/>
    </source>
</evidence>
<keyword evidence="8" id="KW-1185">Reference proteome</keyword>
<dbReference type="Ensembl" id="ENSFHET00000029608.1">
    <property type="protein sequence ID" value="ENSFHEP00000020170.1"/>
    <property type="gene ID" value="ENSFHEG00000022100.1"/>
</dbReference>
<dbReference type="PANTHER" id="PTHR22975">
    <property type="entry name" value="UBIQUITIN SPECIFIC PROTEINASE"/>
    <property type="match status" value="1"/>
</dbReference>
<dbReference type="InterPro" id="IPR001394">
    <property type="entry name" value="Peptidase_C19_UCH"/>
</dbReference>
<feature type="compositionally biased region" description="Polar residues" evidence="4">
    <location>
        <begin position="694"/>
        <end position="711"/>
    </location>
</feature>
<feature type="compositionally biased region" description="Basic and acidic residues" evidence="4">
    <location>
        <begin position="899"/>
        <end position="914"/>
    </location>
</feature>
<feature type="compositionally biased region" description="Basic and acidic residues" evidence="4">
    <location>
        <begin position="423"/>
        <end position="443"/>
    </location>
</feature>
<feature type="compositionally biased region" description="Basic and acidic residues" evidence="4">
    <location>
        <begin position="964"/>
        <end position="981"/>
    </location>
</feature>
<dbReference type="Gene3D" id="3.90.70.10">
    <property type="entry name" value="Cysteine proteinases"/>
    <property type="match status" value="1"/>
</dbReference>
<dbReference type="OrthoDB" id="205782at2759"/>
<sequence>MAWVKFFRKQRSNLGQSYQPGSMMSLAPTKGLLNEPGQNSCFLNSAVQVLWHLDIFRRSLRQLPGHFCLGDSCIFCALKGLFSQFQQSRERALPSDNLRHALAETFKDEQRFQLGFMDDAAECFENILERIHLHIVPEETDACTSSSCITHQKFAMTLYEQSVCRSCGASSDPLPFTELVHYISITALCQQAHQRRDESFGELLQAASTIGDLRNCPSNCGQKIRIRRVLMNCPEIVTIGFVWDSDQSDLTEEVVRSLGPHLSLSALFYRVTDEHAKKEKLVLVGMICYSSQHYCAFSYHTKSSKWVFFDDATVKEIGSRWKDVVSKCIKGHFQPLLLFYSDPDGSAIQTEDASRLNSSHSHGHKTSVNGEVPAVESPVPAPKKLELTKENLKAVLDHEPHKKKTSSTLSRGSGQTNVGRGQVKRETSDPKAHLREISREVAHRAGQSRGMHPGRRDADRGGQRRPDPRRRDPAHDRTYSRSASPPENAFKQYLDTRLYSSQGKGPTKTERVPHLGGRSSRDPPRSHARLQVPSSPANFRTGHQSRRPEHLSNGYDTVSSQESRDRNWRNYNNPSNRAWRPTREALNVDSVLSGVDDGNAGREERRLHSPRRNANSHSSPSRDHERDRENARGAREERKPKSLMTIYEDEQKNETGGSRSSLDSEGRGGHSDMDRLKSSAPLKGRNESWKIQRTESGYESSDRLSNGSANLDSPVVEGFSSKDLRPIPELDLMRDHFPPRGTDDLRDDVLYSEFSTGDQGRTSPDVEDVNSLNGQLLQRKRAFRYTPGILDKNNGLDSEQEENVDSNPASPVPPYSLKNRPEWNSSDDLAGPLSEQEEPGHPGNVTHSYHPPLPPKPGLSGICPRSQPKNGLSVLRRWIETPAEFRLSSDASSKSGSSDQERNDLSASESEDRLPSPQPRLDDGSDSPSSSRTDMVLPTTFFSVDSCMTDSYRAKYHKKPGLRRRAEDHTSSGESDAEGRSHGSTNVPPAETSRSRTESGYATAKTAAKWIPVTPKFIDEHGYL</sequence>
<dbReference type="PROSITE" id="PS50235">
    <property type="entry name" value="USP_3"/>
    <property type="match status" value="1"/>
</dbReference>